<dbReference type="Pfam" id="PF20089">
    <property type="entry name" value="DUF6481"/>
    <property type="match status" value="1"/>
</dbReference>
<dbReference type="EMBL" id="JXXE01000208">
    <property type="protein sequence ID" value="KIZ43854.1"/>
    <property type="molecule type" value="Genomic_DNA"/>
</dbReference>
<dbReference type="Proteomes" id="UP000032515">
    <property type="component" value="Unassembled WGS sequence"/>
</dbReference>
<evidence type="ECO:0000313" key="2">
    <source>
        <dbReference type="EMBL" id="KIZ43854.1"/>
    </source>
</evidence>
<accession>A0A0D7ESQ3</accession>
<evidence type="ECO:0000313" key="3">
    <source>
        <dbReference type="Proteomes" id="UP000032515"/>
    </source>
</evidence>
<sequence>MSGFKEPSFADRQKAAMEARKSLLEKFKAKPGPDDPAVLQRQAEREAQAVTRAAAKLARDAAKAEKLKLDAEMAEQAAAEKLRLEAEKAAQELALQAEQKAARDARYAARKKRK</sequence>
<feature type="region of interest" description="Disordered" evidence="1">
    <location>
        <begin position="26"/>
        <end position="45"/>
    </location>
</feature>
<dbReference type="AlphaFoldDB" id="A0A0D7ESQ3"/>
<organism evidence="2 3">
    <name type="scientific">Rhodopseudomonas palustris</name>
    <dbReference type="NCBI Taxonomy" id="1076"/>
    <lineage>
        <taxon>Bacteria</taxon>
        <taxon>Pseudomonadati</taxon>
        <taxon>Pseudomonadota</taxon>
        <taxon>Alphaproteobacteria</taxon>
        <taxon>Hyphomicrobiales</taxon>
        <taxon>Nitrobacteraceae</taxon>
        <taxon>Rhodopseudomonas</taxon>
    </lineage>
</organism>
<dbReference type="PATRIC" id="fig|1076.23.peg.1629"/>
<comment type="caution">
    <text evidence="2">The sequence shown here is derived from an EMBL/GenBank/DDBJ whole genome shotgun (WGS) entry which is preliminary data.</text>
</comment>
<name>A0A0D7ESQ3_RHOPL</name>
<dbReference type="RefSeq" id="WP_044409864.1">
    <property type="nucleotide sequence ID" value="NZ_JXXE01000208.1"/>
</dbReference>
<protein>
    <submittedName>
        <fullName evidence="2">Uncharacterized protein</fullName>
    </submittedName>
</protein>
<evidence type="ECO:0000256" key="1">
    <source>
        <dbReference type="SAM" id="MobiDB-lite"/>
    </source>
</evidence>
<proteinExistence type="predicted"/>
<reference evidence="2 3" key="1">
    <citation type="submission" date="2014-11" db="EMBL/GenBank/DDBJ databases">
        <title>Genomics and ecophysiology of heterotrophic nitrogen fixing bacteria isolated from estuarine surface water.</title>
        <authorList>
            <person name="Bentzon-Tilia M."/>
            <person name="Severin I."/>
            <person name="Hansen L.H."/>
            <person name="Riemann L."/>
        </authorList>
    </citation>
    <scope>NUCLEOTIDE SEQUENCE [LARGE SCALE GENOMIC DNA]</scope>
    <source>
        <strain evidence="2 3">BAL398</strain>
    </source>
</reference>
<gene>
    <name evidence="2" type="ORF">OO17_10605</name>
</gene>
<dbReference type="InterPro" id="IPR045510">
    <property type="entry name" value="DUF6481"/>
</dbReference>